<proteinExistence type="predicted"/>
<feature type="domain" description="Signal recognition particle SRP54 helical bundle" evidence="2">
    <location>
        <begin position="1"/>
        <end position="81"/>
    </location>
</feature>
<feature type="non-terminal residue" evidence="3">
    <location>
        <position position="81"/>
    </location>
</feature>
<evidence type="ECO:0000256" key="1">
    <source>
        <dbReference type="ARBA" id="ARBA00004496"/>
    </source>
</evidence>
<dbReference type="Pfam" id="PF02881">
    <property type="entry name" value="SRP54_N"/>
    <property type="match status" value="1"/>
</dbReference>
<comment type="caution">
    <text evidence="3">The sequence shown here is derived from an EMBL/GenBank/DDBJ whole genome shotgun (WGS) entry which is preliminary data.</text>
</comment>
<reference evidence="3" key="1">
    <citation type="journal article" date="2014" name="Front. Microbiol.">
        <title>High frequency of phylogenetically diverse reductive dehalogenase-homologous genes in deep subseafloor sedimentary metagenomes.</title>
        <authorList>
            <person name="Kawai M."/>
            <person name="Futagami T."/>
            <person name="Toyoda A."/>
            <person name="Takaki Y."/>
            <person name="Nishi S."/>
            <person name="Hori S."/>
            <person name="Arai W."/>
            <person name="Tsubouchi T."/>
            <person name="Morono Y."/>
            <person name="Uchiyama I."/>
            <person name="Ito T."/>
            <person name="Fujiyama A."/>
            <person name="Inagaki F."/>
            <person name="Takami H."/>
        </authorList>
    </citation>
    <scope>NUCLEOTIDE SEQUENCE</scope>
    <source>
        <strain evidence="3">Expedition CK06-06</strain>
    </source>
</reference>
<evidence type="ECO:0000313" key="3">
    <source>
        <dbReference type="EMBL" id="GAF68754.1"/>
    </source>
</evidence>
<dbReference type="InterPro" id="IPR036225">
    <property type="entry name" value="SRP/SRP_N"/>
</dbReference>
<dbReference type="GO" id="GO:0048500">
    <property type="term" value="C:signal recognition particle"/>
    <property type="evidence" value="ECO:0007669"/>
    <property type="project" value="InterPro"/>
</dbReference>
<organism evidence="3">
    <name type="scientific">marine sediment metagenome</name>
    <dbReference type="NCBI Taxonomy" id="412755"/>
    <lineage>
        <taxon>unclassified sequences</taxon>
        <taxon>metagenomes</taxon>
        <taxon>ecological metagenomes</taxon>
    </lineage>
</organism>
<accession>X0RIS8</accession>
<dbReference type="InterPro" id="IPR022941">
    <property type="entry name" value="SRP54"/>
</dbReference>
<dbReference type="InterPro" id="IPR042101">
    <property type="entry name" value="SRP54_N_sf"/>
</dbReference>
<dbReference type="SUPFAM" id="SSF47364">
    <property type="entry name" value="Domain of the SRP/SRP receptor G-proteins"/>
    <property type="match status" value="1"/>
</dbReference>
<protein>
    <recommendedName>
        <fullName evidence="2">Signal recognition particle SRP54 helical bundle domain-containing protein</fullName>
    </recommendedName>
</protein>
<dbReference type="SMART" id="SM00963">
    <property type="entry name" value="SRP54_N"/>
    <property type="match status" value="1"/>
</dbReference>
<dbReference type="PANTHER" id="PTHR11564">
    <property type="entry name" value="SIGNAL RECOGNITION PARTICLE 54K PROTEIN SRP54"/>
    <property type="match status" value="1"/>
</dbReference>
<dbReference type="GO" id="GO:0005525">
    <property type="term" value="F:GTP binding"/>
    <property type="evidence" value="ECO:0007669"/>
    <property type="project" value="InterPro"/>
</dbReference>
<dbReference type="InterPro" id="IPR013822">
    <property type="entry name" value="Signal_recog_particl_SRP54_hlx"/>
</dbReference>
<dbReference type="Gene3D" id="1.20.120.140">
    <property type="entry name" value="Signal recognition particle SRP54, nucleotide-binding domain"/>
    <property type="match status" value="1"/>
</dbReference>
<name>X0RIS8_9ZZZZ</name>
<dbReference type="EMBL" id="BARS01006438">
    <property type="protein sequence ID" value="GAF68754.1"/>
    <property type="molecule type" value="Genomic_DNA"/>
</dbReference>
<gene>
    <name evidence="3" type="ORF">S01H1_12530</name>
</gene>
<dbReference type="GO" id="GO:0006614">
    <property type="term" value="P:SRP-dependent cotranslational protein targeting to membrane"/>
    <property type="evidence" value="ECO:0007669"/>
    <property type="project" value="InterPro"/>
</dbReference>
<evidence type="ECO:0000259" key="2">
    <source>
        <dbReference type="SMART" id="SM00963"/>
    </source>
</evidence>
<dbReference type="GO" id="GO:0003924">
    <property type="term" value="F:GTPase activity"/>
    <property type="evidence" value="ECO:0007669"/>
    <property type="project" value="InterPro"/>
</dbReference>
<comment type="subcellular location">
    <subcellularLocation>
        <location evidence="1">Cytoplasm</location>
    </subcellularLocation>
</comment>
<dbReference type="AlphaFoldDB" id="X0RIS8"/>
<dbReference type="PANTHER" id="PTHR11564:SF5">
    <property type="entry name" value="SIGNAL RECOGNITION PARTICLE SUBUNIT SRP54"/>
    <property type="match status" value="1"/>
</dbReference>
<sequence length="81" mass="9168">MALGERLRNAVESLRKATVFDKAAIKEASKELQRALIASDVEVKLVLDLTKHIEKEATQEKLPKGLTRREHVLKVTYDNLV</sequence>